<dbReference type="EMBL" id="ACQT01000008">
    <property type="protein sequence ID" value="EER61875.1"/>
    <property type="molecule type" value="Genomic_DNA"/>
</dbReference>
<evidence type="ECO:0000313" key="2">
    <source>
        <dbReference type="Proteomes" id="UP000003856"/>
    </source>
</evidence>
<evidence type="ECO:0008006" key="3">
    <source>
        <dbReference type="Google" id="ProtNLM"/>
    </source>
</evidence>
<keyword evidence="2" id="KW-1185">Reference proteome</keyword>
<dbReference type="NCBIfam" id="TIGR04174">
    <property type="entry name" value="IPTL_CTERM"/>
    <property type="match status" value="1"/>
</dbReference>
<dbReference type="RefSeq" id="WP_005793263.1">
    <property type="nucleotide sequence ID" value="NZ_ACQT01000008.1"/>
</dbReference>
<gene>
    <name evidence="1" type="ORF">AcdelDRAFT_0601</name>
</gene>
<proteinExistence type="predicted"/>
<dbReference type="PATRIC" id="fig|573060.9.peg.4655"/>
<sequence>MATLLYGLASPGWAQFAVPFGATVDMPAGTLVDVGCTPVQVDGNLNLRTTQMSTASNFDIGGTGVVNGTVGTLTVGGNLTSGGTFNAGTTSVVLTDGCTGGNTTQLAGTMVFQDLTLRSTTGRAFVMPAGSQITVLGTLTLQGTPAQPIQLLSSGAGTAAITLGPSAVLSQDMAIVAGNVQIGALPAGAAVRAVPATGTRGVMLLSLLLGLAALRYRRKA</sequence>
<protein>
    <recommendedName>
        <fullName evidence="3">IPTL-CTERM protein sorting domain-containing protein</fullName>
    </recommendedName>
</protein>
<reference evidence="1 2" key="1">
    <citation type="submission" date="2009-05" db="EMBL/GenBank/DDBJ databases">
        <title>The draft genome of Acidovorax delafieldii 2AN.</title>
        <authorList>
            <consortium name="US DOE Joint Genome Institute (JGI-PGF)"/>
            <person name="Lucas S."/>
            <person name="Copeland A."/>
            <person name="Lapidus A."/>
            <person name="Glavina del Rio T."/>
            <person name="Tice H."/>
            <person name="Bruce D."/>
            <person name="Goodwin L."/>
            <person name="Pitluck S."/>
            <person name="Larimer F."/>
            <person name="Land M.L."/>
            <person name="Hauser L."/>
            <person name="Shelobolina E.S."/>
            <person name="Picardal F."/>
            <person name="Roden E."/>
            <person name="Emerson D."/>
        </authorList>
    </citation>
    <scope>NUCLEOTIDE SEQUENCE [LARGE SCALE GENOMIC DNA]</scope>
    <source>
        <strain evidence="1 2">2AN</strain>
    </source>
</reference>
<dbReference type="Proteomes" id="UP000003856">
    <property type="component" value="Unassembled WGS sequence"/>
</dbReference>
<evidence type="ECO:0000313" key="1">
    <source>
        <dbReference type="EMBL" id="EER61875.1"/>
    </source>
</evidence>
<dbReference type="AlphaFoldDB" id="C5T121"/>
<accession>C5T121</accession>
<dbReference type="OrthoDB" id="8811122at2"/>
<dbReference type="InterPro" id="IPR026442">
    <property type="entry name" value="IPTL_CTERM"/>
</dbReference>
<name>C5T121_ACIDE</name>
<comment type="caution">
    <text evidence="1">The sequence shown here is derived from an EMBL/GenBank/DDBJ whole genome shotgun (WGS) entry which is preliminary data.</text>
</comment>
<organism evidence="1 2">
    <name type="scientific">Acidovorax delafieldii 2AN</name>
    <dbReference type="NCBI Taxonomy" id="573060"/>
    <lineage>
        <taxon>Bacteria</taxon>
        <taxon>Pseudomonadati</taxon>
        <taxon>Pseudomonadota</taxon>
        <taxon>Betaproteobacteria</taxon>
        <taxon>Burkholderiales</taxon>
        <taxon>Comamonadaceae</taxon>
        <taxon>Acidovorax</taxon>
    </lineage>
</organism>